<dbReference type="InterPro" id="IPR013694">
    <property type="entry name" value="VIT"/>
</dbReference>
<feature type="signal peptide" evidence="1">
    <location>
        <begin position="1"/>
        <end position="23"/>
    </location>
</feature>
<feature type="domain" description="VIT" evidence="2">
    <location>
        <begin position="28"/>
        <end position="156"/>
    </location>
</feature>
<keyword evidence="4" id="KW-1185">Reference proteome</keyword>
<evidence type="ECO:0000256" key="1">
    <source>
        <dbReference type="SAM" id="SignalP"/>
    </source>
</evidence>
<accession>A0ABV2SYT3</accession>
<dbReference type="Pfam" id="PF08487">
    <property type="entry name" value="VIT"/>
    <property type="match status" value="1"/>
</dbReference>
<protein>
    <submittedName>
        <fullName evidence="3">VIT domain-containing protein</fullName>
    </submittedName>
</protein>
<dbReference type="PANTHER" id="PTHR45737:SF6">
    <property type="entry name" value="VON WILLEBRAND FACTOR A DOMAIN-CONTAINING PROTEIN 5A"/>
    <property type="match status" value="1"/>
</dbReference>
<dbReference type="InterPro" id="IPR019220">
    <property type="entry name" value="DUF2135"/>
</dbReference>
<dbReference type="RefSeq" id="WP_354658589.1">
    <property type="nucleotide sequence ID" value="NZ_JBEXAC010000001.1"/>
</dbReference>
<organism evidence="3 4">
    <name type="scientific">Chitinophaga defluvii</name>
    <dbReference type="NCBI Taxonomy" id="3163343"/>
    <lineage>
        <taxon>Bacteria</taxon>
        <taxon>Pseudomonadati</taxon>
        <taxon>Bacteroidota</taxon>
        <taxon>Chitinophagia</taxon>
        <taxon>Chitinophagales</taxon>
        <taxon>Chitinophagaceae</taxon>
        <taxon>Chitinophaga</taxon>
    </lineage>
</organism>
<dbReference type="Proteomes" id="UP001549749">
    <property type="component" value="Unassembled WGS sequence"/>
</dbReference>
<comment type="caution">
    <text evidence="3">The sequence shown here is derived from an EMBL/GenBank/DDBJ whole genome shotgun (WGS) entry which is preliminary data.</text>
</comment>
<dbReference type="PANTHER" id="PTHR45737">
    <property type="entry name" value="VON WILLEBRAND FACTOR A DOMAIN-CONTAINING PROTEIN 5A"/>
    <property type="match status" value="1"/>
</dbReference>
<evidence type="ECO:0000259" key="2">
    <source>
        <dbReference type="PROSITE" id="PS51468"/>
    </source>
</evidence>
<dbReference type="SUPFAM" id="SSF48452">
    <property type="entry name" value="TPR-like"/>
    <property type="match status" value="1"/>
</dbReference>
<evidence type="ECO:0000313" key="4">
    <source>
        <dbReference type="Proteomes" id="UP001549749"/>
    </source>
</evidence>
<keyword evidence="1" id="KW-0732">Signal</keyword>
<reference evidence="3 4" key="1">
    <citation type="submission" date="2024-06" db="EMBL/GenBank/DDBJ databases">
        <title>Chitinophaga defluvii sp. nov., isolated from municipal sewage.</title>
        <authorList>
            <person name="Zhang L."/>
        </authorList>
    </citation>
    <scope>NUCLEOTIDE SEQUENCE [LARGE SCALE GENOMIC DNA]</scope>
    <source>
        <strain evidence="3 4">H8</strain>
    </source>
</reference>
<evidence type="ECO:0000313" key="3">
    <source>
        <dbReference type="EMBL" id="MET6995942.1"/>
    </source>
</evidence>
<dbReference type="PROSITE" id="PS51468">
    <property type="entry name" value="VIT"/>
    <property type="match status" value="1"/>
</dbReference>
<dbReference type="SMART" id="SM00609">
    <property type="entry name" value="VIT"/>
    <property type="match status" value="1"/>
</dbReference>
<feature type="chain" id="PRO_5045256861" evidence="1">
    <location>
        <begin position="24"/>
        <end position="1007"/>
    </location>
</feature>
<dbReference type="Gene3D" id="1.25.40.10">
    <property type="entry name" value="Tetratricopeptide repeat domain"/>
    <property type="match status" value="1"/>
</dbReference>
<dbReference type="Pfam" id="PF09906">
    <property type="entry name" value="DUF2135"/>
    <property type="match status" value="1"/>
</dbReference>
<sequence>MIRFIHSSVLLLLLLVGGTNSMAQLPRLKSTDTGGKEDKQAVKLQSLDIDVQVTGTIATTVMTMTFHNASHRVLEGELTFPLPEGASVSRYALDINGRLREAVPVEKAKATEVFESIERRRVDPGMLEKVEGNNFRTRIYPLPAGGNRTILVAYEEELKPDGQQALRYHLPLAYNTAIPSFKLKTTVFESVEKPELTEQPDGSFSFRNNGRNYMATMHKTNYQPDKSLTINLPKTSDMPEALMQAAGDSYYFLINAYPQAQHRPRKWANRIGIIWDASLSSLHRDTKKELALLDKIITQQQNLTIELGILNTRFVKAGTFTITNGNWQALKTALENITYDGGTNFSTISNRVLNAEEYLFFTDGLSTFGKDQITLQKPVHCINTAAKADYSVLKFISMQTGGQFINLNNTSLEQAAKQLGQQSLQFLGIKSNRQLSEVYPSLPVVVNGHVSVAGIVASADAPVTLQFGYAPREVVMEKTVQLKADKNQTAINISRVWAQKKIAEMDIQYEKHKEDISLLGKQFGIVTRNTSLIVLETVADYVRYDITPPEELLPEYNQLRKEALAEKEERVNDLLDRARNKATELNTWWSQVFTPRKIYPQPNKPGAPVPVQYTDSTAPAILYSESAAASPVANYAPPAAADRRMEREMALGASESKLADVVVVGNAGSALQSRAAGVVVQPAARRKAGRDDMADNSIAQRPSAIETPVFKSDNAYMKKLTDVSPAEAYKTYLRIREEYISTPLFYYDIASWFYQQKRPDTALLILSNIADLELENAALFKLLAYKLKEAGAFDEAVFITKKVLDWRPMDAQSYRDYALALADCGNYQLALDTLYSVLTQSYTQAAAARDHGIEEIIITEINNLISRHKHKVNTSRIDKALIRPMPVDVRVVLNWNKNDTDIDLWVTDPNGEKCFYNNKTTSAGGRISQDITQGFGPEQFMLKKASKGKYKIAVNYYGDTQVSITGPTTVMAEIYTNYSNGTEERKVITLQMPKAGKEGVLIGTFSF</sequence>
<dbReference type="InterPro" id="IPR011990">
    <property type="entry name" value="TPR-like_helical_dom_sf"/>
</dbReference>
<dbReference type="EMBL" id="JBEXAC010000001">
    <property type="protein sequence ID" value="MET6995942.1"/>
    <property type="molecule type" value="Genomic_DNA"/>
</dbReference>
<dbReference type="Gene3D" id="2.60.120.380">
    <property type="match status" value="1"/>
</dbReference>
<gene>
    <name evidence="3" type="ORF">ABR189_01120</name>
</gene>
<name>A0ABV2SYT3_9BACT</name>
<proteinExistence type="predicted"/>